<reference evidence="9 10" key="1">
    <citation type="submission" date="2015-11" db="EMBL/GenBank/DDBJ databases">
        <title>The genome of Debaryomyces fabryi.</title>
        <authorList>
            <person name="Tafer H."/>
            <person name="Lopandic K."/>
        </authorList>
    </citation>
    <scope>NUCLEOTIDE SEQUENCE [LARGE SCALE GENOMIC DNA]</scope>
    <source>
        <strain evidence="9 10">CBS 789</strain>
    </source>
</reference>
<name>A0A0V1PZA3_9ASCO</name>
<evidence type="ECO:0000256" key="6">
    <source>
        <dbReference type="RuleBase" id="RU365068"/>
    </source>
</evidence>
<dbReference type="Gene3D" id="3.40.50.300">
    <property type="entry name" value="P-loop containing nucleotide triphosphate hydrolases"/>
    <property type="match status" value="2"/>
</dbReference>
<dbReference type="EC" id="3.6.4.13" evidence="6"/>
<dbReference type="Proteomes" id="UP000054251">
    <property type="component" value="Unassembled WGS sequence"/>
</dbReference>
<dbReference type="SMART" id="SM00490">
    <property type="entry name" value="HELICc"/>
    <property type="match status" value="1"/>
</dbReference>
<proteinExistence type="inferred from homology"/>
<keyword evidence="2 6" id="KW-0378">Hydrolase</keyword>
<accession>A0A0V1PZA3</accession>
<keyword evidence="4 6" id="KW-0067">ATP-binding</keyword>
<dbReference type="InterPro" id="IPR011545">
    <property type="entry name" value="DEAD/DEAH_box_helicase_dom"/>
</dbReference>
<evidence type="ECO:0000313" key="9">
    <source>
        <dbReference type="EMBL" id="KSA01523.1"/>
    </source>
</evidence>
<dbReference type="InterPro" id="IPR001650">
    <property type="entry name" value="Helicase_C-like"/>
</dbReference>
<sequence>MTLKIGAINPIVRVMRDTMIQRPVISFIRHHSKRSRSFKKKANHKPGQVIRSKLGKTLEAPKTQPRLFSFGNFSGLDQPENKLKEMSSNVIKNITSFDSLRIFPTVRSAMIEEIKHGYNLKSTYIKSKEELEIKPSPVQIAAIRKINQPRLRNVNTEKKGTDKKVSGLEILEDLKKSNEMNRLKVFTIAAETGSGKTWAYLAPLLSKLKEEDMRVFNMSEQSYLESKKTSIIRSVILLPTHELVEQVYDSLKRASKAPIDLEASVDKKILQDPEYARFLSLPENQSSLNLNIVKWGSGDSHQRLFDAGRKRIDVLVTTPAKIQGLAKLNNVSRPFRLFNYVEYCVVDEADTLMDKSWIVDTTSVIRRLSKCKDLIFCSATIPKEFKKTLSKMFPDEFSIINIVTPSLHKIPKQINLKVIDAQLSPYNGSKTRCLAQAMYAIHNDGTEQGYVKRILVFVNEKRDVQPLADTLIEKFGHREEDIIGITGADSADDRLAKIEPFLKPAELLEEDLDGSKIKVLITTDLLARGLNFIGIKNVILMDLPNTSVDLVHRVGRTGRMRQSGRVFVIIDKKTGKSWIKGLPKVIKKGIPLG</sequence>
<protein>
    <recommendedName>
        <fullName evidence="6">ATP-dependent RNA helicase</fullName>
        <ecNumber evidence="6">3.6.4.13</ecNumber>
    </recommendedName>
</protein>
<evidence type="ECO:0000256" key="5">
    <source>
        <dbReference type="ARBA" id="ARBA00022884"/>
    </source>
</evidence>
<dbReference type="PROSITE" id="PS51192">
    <property type="entry name" value="HELICASE_ATP_BIND_1"/>
    <property type="match status" value="1"/>
</dbReference>
<dbReference type="Pfam" id="PF00270">
    <property type="entry name" value="DEAD"/>
    <property type="match status" value="1"/>
</dbReference>
<dbReference type="OrthoDB" id="10256233at2759"/>
<feature type="domain" description="Helicase C-terminal" evidence="8">
    <location>
        <begin position="433"/>
        <end position="593"/>
    </location>
</feature>
<dbReference type="PROSITE" id="PS51194">
    <property type="entry name" value="HELICASE_CTER"/>
    <property type="match status" value="1"/>
</dbReference>
<comment type="similarity">
    <text evidence="6">Belongs to the DEAD box helicase family.</text>
</comment>
<evidence type="ECO:0000259" key="7">
    <source>
        <dbReference type="PROSITE" id="PS51192"/>
    </source>
</evidence>
<comment type="caution">
    <text evidence="9">The sequence shown here is derived from an EMBL/GenBank/DDBJ whole genome shotgun (WGS) entry which is preliminary data.</text>
</comment>
<dbReference type="AlphaFoldDB" id="A0A0V1PZA3"/>
<evidence type="ECO:0000256" key="2">
    <source>
        <dbReference type="ARBA" id="ARBA00022801"/>
    </source>
</evidence>
<dbReference type="EMBL" id="LMYN01000051">
    <property type="protein sequence ID" value="KSA01523.1"/>
    <property type="molecule type" value="Genomic_DNA"/>
</dbReference>
<dbReference type="InterPro" id="IPR027417">
    <property type="entry name" value="P-loop_NTPase"/>
</dbReference>
<dbReference type="PANTHER" id="PTHR24031">
    <property type="entry name" value="RNA HELICASE"/>
    <property type="match status" value="1"/>
</dbReference>
<dbReference type="InterPro" id="IPR014001">
    <property type="entry name" value="Helicase_ATP-bd"/>
</dbReference>
<dbReference type="GO" id="GO:0003723">
    <property type="term" value="F:RNA binding"/>
    <property type="evidence" value="ECO:0007669"/>
    <property type="project" value="UniProtKB-UniRule"/>
</dbReference>
<feature type="domain" description="Helicase ATP-binding" evidence="7">
    <location>
        <begin position="177"/>
        <end position="399"/>
    </location>
</feature>
<gene>
    <name evidence="9" type="ORF">AC631_02744</name>
</gene>
<dbReference type="GO" id="GO:0003724">
    <property type="term" value="F:RNA helicase activity"/>
    <property type="evidence" value="ECO:0007669"/>
    <property type="project" value="UniProtKB-EC"/>
</dbReference>
<dbReference type="SMART" id="SM00487">
    <property type="entry name" value="DEXDc"/>
    <property type="match status" value="1"/>
</dbReference>
<evidence type="ECO:0000313" key="10">
    <source>
        <dbReference type="Proteomes" id="UP000054251"/>
    </source>
</evidence>
<comment type="catalytic activity">
    <reaction evidence="6">
        <text>ATP + H2O = ADP + phosphate + H(+)</text>
        <dbReference type="Rhea" id="RHEA:13065"/>
        <dbReference type="ChEBI" id="CHEBI:15377"/>
        <dbReference type="ChEBI" id="CHEBI:15378"/>
        <dbReference type="ChEBI" id="CHEBI:30616"/>
        <dbReference type="ChEBI" id="CHEBI:43474"/>
        <dbReference type="ChEBI" id="CHEBI:456216"/>
        <dbReference type="EC" id="3.6.4.13"/>
    </reaction>
</comment>
<dbReference type="GO" id="GO:0005524">
    <property type="term" value="F:ATP binding"/>
    <property type="evidence" value="ECO:0007669"/>
    <property type="project" value="UniProtKB-UniRule"/>
</dbReference>
<comment type="domain">
    <text evidence="6">The Q motif is unique to and characteristic of the DEAD box family of RNA helicases and controls ATP binding and hydrolysis.</text>
</comment>
<organism evidence="9 10">
    <name type="scientific">Debaryomyces fabryi</name>
    <dbReference type="NCBI Taxonomy" id="58627"/>
    <lineage>
        <taxon>Eukaryota</taxon>
        <taxon>Fungi</taxon>
        <taxon>Dikarya</taxon>
        <taxon>Ascomycota</taxon>
        <taxon>Saccharomycotina</taxon>
        <taxon>Pichiomycetes</taxon>
        <taxon>Debaryomycetaceae</taxon>
        <taxon>Debaryomyces</taxon>
    </lineage>
</organism>
<dbReference type="Pfam" id="PF00271">
    <property type="entry name" value="Helicase_C"/>
    <property type="match status" value="1"/>
</dbReference>
<keyword evidence="5 6" id="KW-0694">RNA-binding</keyword>
<dbReference type="CDD" id="cd17965">
    <property type="entry name" value="DEADc_MRH4"/>
    <property type="match status" value="1"/>
</dbReference>
<keyword evidence="3 6" id="KW-0347">Helicase</keyword>
<dbReference type="CDD" id="cd18787">
    <property type="entry name" value="SF2_C_DEAD"/>
    <property type="match status" value="1"/>
</dbReference>
<keyword evidence="10" id="KW-1185">Reference proteome</keyword>
<dbReference type="SUPFAM" id="SSF52540">
    <property type="entry name" value="P-loop containing nucleoside triphosphate hydrolases"/>
    <property type="match status" value="1"/>
</dbReference>
<evidence type="ECO:0000256" key="3">
    <source>
        <dbReference type="ARBA" id="ARBA00022806"/>
    </source>
</evidence>
<dbReference type="RefSeq" id="XP_015467625.1">
    <property type="nucleotide sequence ID" value="XM_015611574.1"/>
</dbReference>
<evidence type="ECO:0000256" key="4">
    <source>
        <dbReference type="ARBA" id="ARBA00022840"/>
    </source>
</evidence>
<comment type="function">
    <text evidence="6">RNA helicase.</text>
</comment>
<evidence type="ECO:0000259" key="8">
    <source>
        <dbReference type="PROSITE" id="PS51194"/>
    </source>
</evidence>
<evidence type="ECO:0000256" key="1">
    <source>
        <dbReference type="ARBA" id="ARBA00022741"/>
    </source>
</evidence>
<dbReference type="GeneID" id="26839753"/>
<dbReference type="GO" id="GO:0016787">
    <property type="term" value="F:hydrolase activity"/>
    <property type="evidence" value="ECO:0007669"/>
    <property type="project" value="UniProtKB-KW"/>
</dbReference>
<keyword evidence="1 6" id="KW-0547">Nucleotide-binding</keyword>